<dbReference type="Pfam" id="PF00884">
    <property type="entry name" value="Sulfatase"/>
    <property type="match status" value="1"/>
</dbReference>
<keyword evidence="1" id="KW-0472">Membrane</keyword>
<protein>
    <recommendedName>
        <fullName evidence="2">Sulfatase N-terminal domain-containing protein</fullName>
    </recommendedName>
</protein>
<dbReference type="AlphaFoldDB" id="A0A9W9KKR0"/>
<evidence type="ECO:0000313" key="3">
    <source>
        <dbReference type="EMBL" id="KAJ5108962.1"/>
    </source>
</evidence>
<sequence>MIISRQFSFRPFILALLIVSTFSSKALHLFQHATSLPQSRLILFFPTFFIQEAVLWTVACFVLYRLSGNKCLSVIGNVVTGIISALTFVLAASQIGFYMVTGSEVRWDAATSVGNDPEGRKLMLSGLKSFLAASTLLLFLSWLCTPGLSTILNHWLSALFPIRSTDKADEEALLATAKGAFRANSIIQFWTAGAVIITSFLWLVRPQVPYSHISGAIPFTFFGALGPKSASLQVAGDFDFPLQKLIGEEYWEAPNGHFKGWAPGTKPMSMNANSRPEWASGHLPAGFQRWNESKKEKSPNHDMRKNETSTIRYNPVHDPLRITNLDQNVVEPLAQALKNHEIPINHIVFVMMESARKDIFPFQAGSSLHQQILSSHESADAETIQKLNSTLSRLTPVAEKLTGEQSGFSSDGDEPQTVWSDGVKNGMGGINIHGLLTGSSLSFKSAIINHCGTGPLPVDFMDEVHEEIYQPCIMQILDLFNQRKGPLPQDQTKESSEFHDRNWTSIFLQSITGLFDDQNILNEQMGFHKALYKEQIENISAPYYHKDMEEINYFGYAERETYPYLRQIIDETIANGQRLFLSHFTSTTHHPWATPSKFHKEKYFADGLMGKHEDMNNYLNSVRYVDTWLGDILQVLDDTGISNETLVVLVGDHGQAFHEDSPVSGTYENGHISNFRIPLVFRHPLLPRIQITANATSMSLVPTLLDLLVQTKSLNEEDSDIAVDLMNEYEGQSLIRPYQAMYNGRQAWNFGIINAGGTMLSVGSAAVPYRLILPLSSDFEFVFSNLDTDPDEKSSLRAWSIDELSSRVENEHGDKAVQWVFDAEQVGRWWVEERKRLWNHH</sequence>
<proteinExistence type="predicted"/>
<dbReference type="InterPro" id="IPR017850">
    <property type="entry name" value="Alkaline_phosphatase_core_sf"/>
</dbReference>
<dbReference type="Proteomes" id="UP001149165">
    <property type="component" value="Unassembled WGS sequence"/>
</dbReference>
<dbReference type="SUPFAM" id="SSF53649">
    <property type="entry name" value="Alkaline phosphatase-like"/>
    <property type="match status" value="1"/>
</dbReference>
<name>A0A9W9KKR0_9EURO</name>
<evidence type="ECO:0000259" key="2">
    <source>
        <dbReference type="Pfam" id="PF00884"/>
    </source>
</evidence>
<dbReference type="Gene3D" id="3.40.720.10">
    <property type="entry name" value="Alkaline Phosphatase, subunit A"/>
    <property type="match status" value="1"/>
</dbReference>
<reference evidence="3" key="2">
    <citation type="journal article" date="2023" name="IMA Fungus">
        <title>Comparative genomic study of the Penicillium genus elucidates a diverse pangenome and 15 lateral gene transfer events.</title>
        <authorList>
            <person name="Petersen C."/>
            <person name="Sorensen T."/>
            <person name="Nielsen M.R."/>
            <person name="Sondergaard T.E."/>
            <person name="Sorensen J.L."/>
            <person name="Fitzpatrick D.A."/>
            <person name="Frisvad J.C."/>
            <person name="Nielsen K.L."/>
        </authorList>
    </citation>
    <scope>NUCLEOTIDE SEQUENCE</scope>
    <source>
        <strain evidence="3">IBT 30069</strain>
    </source>
</reference>
<reference evidence="3" key="1">
    <citation type="submission" date="2022-11" db="EMBL/GenBank/DDBJ databases">
        <authorList>
            <person name="Petersen C."/>
        </authorList>
    </citation>
    <scope>NUCLEOTIDE SEQUENCE</scope>
    <source>
        <strain evidence="3">IBT 30069</strain>
    </source>
</reference>
<keyword evidence="1" id="KW-1133">Transmembrane helix</keyword>
<organism evidence="3 4">
    <name type="scientific">Penicillium angulare</name>
    <dbReference type="NCBI Taxonomy" id="116970"/>
    <lineage>
        <taxon>Eukaryota</taxon>
        <taxon>Fungi</taxon>
        <taxon>Dikarya</taxon>
        <taxon>Ascomycota</taxon>
        <taxon>Pezizomycotina</taxon>
        <taxon>Eurotiomycetes</taxon>
        <taxon>Eurotiomycetidae</taxon>
        <taxon>Eurotiales</taxon>
        <taxon>Aspergillaceae</taxon>
        <taxon>Penicillium</taxon>
    </lineage>
</organism>
<feature type="transmembrane region" description="Helical" evidence="1">
    <location>
        <begin position="42"/>
        <end position="66"/>
    </location>
</feature>
<dbReference type="PANTHER" id="PTHR43751">
    <property type="entry name" value="SULFATASE"/>
    <property type="match status" value="1"/>
</dbReference>
<keyword evidence="4" id="KW-1185">Reference proteome</keyword>
<feature type="transmembrane region" description="Helical" evidence="1">
    <location>
        <begin position="78"/>
        <end position="100"/>
    </location>
</feature>
<evidence type="ECO:0000313" key="4">
    <source>
        <dbReference type="Proteomes" id="UP001149165"/>
    </source>
</evidence>
<feature type="transmembrane region" description="Helical" evidence="1">
    <location>
        <begin position="130"/>
        <end position="156"/>
    </location>
</feature>
<dbReference type="EMBL" id="JAPQKH010000003">
    <property type="protein sequence ID" value="KAJ5108962.1"/>
    <property type="molecule type" value="Genomic_DNA"/>
</dbReference>
<keyword evidence="1" id="KW-0812">Transmembrane</keyword>
<gene>
    <name evidence="3" type="ORF">N7456_005637</name>
</gene>
<dbReference type="OrthoDB" id="96314at2759"/>
<dbReference type="PANTHER" id="PTHR43751:SF3">
    <property type="entry name" value="SULFATASE N-TERMINAL DOMAIN-CONTAINING PROTEIN"/>
    <property type="match status" value="1"/>
</dbReference>
<dbReference type="InterPro" id="IPR000917">
    <property type="entry name" value="Sulfatase_N"/>
</dbReference>
<feature type="domain" description="Sulfatase N-terminal" evidence="2">
    <location>
        <begin position="511"/>
        <end position="708"/>
    </location>
</feature>
<accession>A0A9W9KKR0</accession>
<feature type="transmembrane region" description="Helical" evidence="1">
    <location>
        <begin position="186"/>
        <end position="204"/>
    </location>
</feature>
<comment type="caution">
    <text evidence="3">The sequence shown here is derived from an EMBL/GenBank/DDBJ whole genome shotgun (WGS) entry which is preliminary data.</text>
</comment>
<dbReference type="InterPro" id="IPR052701">
    <property type="entry name" value="GAG_Ulvan_Degrading_Sulfatases"/>
</dbReference>
<evidence type="ECO:0000256" key="1">
    <source>
        <dbReference type="SAM" id="Phobius"/>
    </source>
</evidence>